<dbReference type="Gene3D" id="3.90.25.10">
    <property type="entry name" value="UDP-galactose 4-epimerase, domain 1"/>
    <property type="match status" value="1"/>
</dbReference>
<sequence>MALKLHKGSRKRGRKPFYLTTFFHIFLLHPNELVSNLTRYIYILLAILNYEEDVAMYTIKVANDPRTHNRIVVYRPSKNFITQNELI</sequence>
<dbReference type="EnsemblPlants" id="AES68411">
    <property type="protein sequence ID" value="AES68411"/>
    <property type="gene ID" value="MTR_3g007950"/>
</dbReference>
<dbReference type="Proteomes" id="UP000002051">
    <property type="component" value="Chromosome 3"/>
</dbReference>
<dbReference type="HOGENOM" id="CLU_2486750_0_0_1"/>
<name>G7IVJ2_MEDTR</name>
<keyword evidence="3" id="KW-1185">Reference proteome</keyword>
<reference evidence="2" key="3">
    <citation type="submission" date="2015-04" db="UniProtKB">
        <authorList>
            <consortium name="EnsemblPlants"/>
        </authorList>
    </citation>
    <scope>IDENTIFICATION</scope>
    <source>
        <strain evidence="2">cv. Jemalong A17</strain>
    </source>
</reference>
<organism evidence="1 3">
    <name type="scientific">Medicago truncatula</name>
    <name type="common">Barrel medic</name>
    <name type="synonym">Medicago tribuloides</name>
    <dbReference type="NCBI Taxonomy" id="3880"/>
    <lineage>
        <taxon>Eukaryota</taxon>
        <taxon>Viridiplantae</taxon>
        <taxon>Streptophyta</taxon>
        <taxon>Embryophyta</taxon>
        <taxon>Tracheophyta</taxon>
        <taxon>Spermatophyta</taxon>
        <taxon>Magnoliopsida</taxon>
        <taxon>eudicotyledons</taxon>
        <taxon>Gunneridae</taxon>
        <taxon>Pentapetalae</taxon>
        <taxon>rosids</taxon>
        <taxon>fabids</taxon>
        <taxon>Fabales</taxon>
        <taxon>Fabaceae</taxon>
        <taxon>Papilionoideae</taxon>
        <taxon>50 kb inversion clade</taxon>
        <taxon>NPAAA clade</taxon>
        <taxon>Hologalegina</taxon>
        <taxon>IRL clade</taxon>
        <taxon>Trifolieae</taxon>
        <taxon>Medicago</taxon>
    </lineage>
</organism>
<dbReference type="PaxDb" id="3880-AES68411"/>
<reference evidence="1 3" key="1">
    <citation type="journal article" date="2011" name="Nature">
        <title>The Medicago genome provides insight into the evolution of rhizobial symbioses.</title>
        <authorList>
            <person name="Young N.D."/>
            <person name="Debelle F."/>
            <person name="Oldroyd G.E."/>
            <person name="Geurts R."/>
            <person name="Cannon S.B."/>
            <person name="Udvardi M.K."/>
            <person name="Benedito V.A."/>
            <person name="Mayer K.F."/>
            <person name="Gouzy J."/>
            <person name="Schoof H."/>
            <person name="Van de Peer Y."/>
            <person name="Proost S."/>
            <person name="Cook D.R."/>
            <person name="Meyers B.C."/>
            <person name="Spannagl M."/>
            <person name="Cheung F."/>
            <person name="De Mita S."/>
            <person name="Krishnakumar V."/>
            <person name="Gundlach H."/>
            <person name="Zhou S."/>
            <person name="Mudge J."/>
            <person name="Bharti A.K."/>
            <person name="Murray J.D."/>
            <person name="Naoumkina M.A."/>
            <person name="Rosen B."/>
            <person name="Silverstein K.A."/>
            <person name="Tang H."/>
            <person name="Rombauts S."/>
            <person name="Zhao P.X."/>
            <person name="Zhou P."/>
            <person name="Barbe V."/>
            <person name="Bardou P."/>
            <person name="Bechner M."/>
            <person name="Bellec A."/>
            <person name="Berger A."/>
            <person name="Berges H."/>
            <person name="Bidwell S."/>
            <person name="Bisseling T."/>
            <person name="Choisne N."/>
            <person name="Couloux A."/>
            <person name="Denny R."/>
            <person name="Deshpande S."/>
            <person name="Dai X."/>
            <person name="Doyle J.J."/>
            <person name="Dudez A.M."/>
            <person name="Farmer A.D."/>
            <person name="Fouteau S."/>
            <person name="Franken C."/>
            <person name="Gibelin C."/>
            <person name="Gish J."/>
            <person name="Goldstein S."/>
            <person name="Gonzalez A.J."/>
            <person name="Green P.J."/>
            <person name="Hallab A."/>
            <person name="Hartog M."/>
            <person name="Hua A."/>
            <person name="Humphray S.J."/>
            <person name="Jeong D.H."/>
            <person name="Jing Y."/>
            <person name="Jocker A."/>
            <person name="Kenton S.M."/>
            <person name="Kim D.J."/>
            <person name="Klee K."/>
            <person name="Lai H."/>
            <person name="Lang C."/>
            <person name="Lin S."/>
            <person name="Macmil S.L."/>
            <person name="Magdelenat G."/>
            <person name="Matthews L."/>
            <person name="McCorrison J."/>
            <person name="Monaghan E.L."/>
            <person name="Mun J.H."/>
            <person name="Najar F.Z."/>
            <person name="Nicholson C."/>
            <person name="Noirot C."/>
            <person name="O'Bleness M."/>
            <person name="Paule C.R."/>
            <person name="Poulain J."/>
            <person name="Prion F."/>
            <person name="Qin B."/>
            <person name="Qu C."/>
            <person name="Retzel E.F."/>
            <person name="Riddle C."/>
            <person name="Sallet E."/>
            <person name="Samain S."/>
            <person name="Samson N."/>
            <person name="Sanders I."/>
            <person name="Saurat O."/>
            <person name="Scarpelli C."/>
            <person name="Schiex T."/>
            <person name="Segurens B."/>
            <person name="Severin A.J."/>
            <person name="Sherrier D.J."/>
            <person name="Shi R."/>
            <person name="Sims S."/>
            <person name="Singer S.R."/>
            <person name="Sinharoy S."/>
            <person name="Sterck L."/>
            <person name="Viollet A."/>
            <person name="Wang B.B."/>
            <person name="Wang K."/>
            <person name="Wang M."/>
            <person name="Wang X."/>
            <person name="Warfsmann J."/>
            <person name="Weissenbach J."/>
            <person name="White D.D."/>
            <person name="White J.D."/>
            <person name="Wiley G.B."/>
            <person name="Wincker P."/>
            <person name="Xing Y."/>
            <person name="Yang L."/>
            <person name="Yao Z."/>
            <person name="Ying F."/>
            <person name="Zhai J."/>
            <person name="Zhou L."/>
            <person name="Zuber A."/>
            <person name="Denarie J."/>
            <person name="Dixon R.A."/>
            <person name="May G.D."/>
            <person name="Schwartz D.C."/>
            <person name="Rogers J."/>
            <person name="Quetier F."/>
            <person name="Town C.D."/>
            <person name="Roe B.A."/>
        </authorList>
    </citation>
    <scope>NUCLEOTIDE SEQUENCE [LARGE SCALE GENOMIC DNA]</scope>
    <source>
        <strain evidence="1">A17</strain>
        <strain evidence="2 3">cv. Jemalong A17</strain>
    </source>
</reference>
<proteinExistence type="predicted"/>
<protein>
    <submittedName>
        <fullName evidence="1">Phenylcoumaran benzylic ether reductase-like protein, putative</fullName>
    </submittedName>
</protein>
<dbReference type="EMBL" id="CM001219">
    <property type="protein sequence ID" value="AES68411.1"/>
    <property type="molecule type" value="Genomic_DNA"/>
</dbReference>
<evidence type="ECO:0000313" key="1">
    <source>
        <dbReference type="EMBL" id="AES68411.1"/>
    </source>
</evidence>
<reference evidence="1 3" key="2">
    <citation type="journal article" date="2014" name="BMC Genomics">
        <title>An improved genome release (version Mt4.0) for the model legume Medicago truncatula.</title>
        <authorList>
            <person name="Tang H."/>
            <person name="Krishnakumar V."/>
            <person name="Bidwell S."/>
            <person name="Rosen B."/>
            <person name="Chan A."/>
            <person name="Zhou S."/>
            <person name="Gentzbittel L."/>
            <person name="Childs K.L."/>
            <person name="Yandell M."/>
            <person name="Gundlach H."/>
            <person name="Mayer K.F."/>
            <person name="Schwartz D.C."/>
            <person name="Town C.D."/>
        </authorList>
    </citation>
    <scope>GENOME REANNOTATION</scope>
    <source>
        <strain evidence="2 3">cv. Jemalong A17</strain>
    </source>
</reference>
<accession>G7IVJ2</accession>
<gene>
    <name evidence="1" type="ordered locus">MTR_3g007950</name>
</gene>
<evidence type="ECO:0000313" key="3">
    <source>
        <dbReference type="Proteomes" id="UP000002051"/>
    </source>
</evidence>
<evidence type="ECO:0000313" key="2">
    <source>
        <dbReference type="EnsemblPlants" id="AES68411"/>
    </source>
</evidence>
<dbReference type="AlphaFoldDB" id="G7IVJ2"/>